<reference evidence="3" key="1">
    <citation type="submission" date="2005-09" db="EMBL/GenBank/DDBJ databases">
        <authorList>
            <person name="Mural R.J."/>
            <person name="Li P.W."/>
            <person name="Adams M.D."/>
            <person name="Amanatides P.G."/>
            <person name="Baden-Tillson H."/>
            <person name="Barnstead M."/>
            <person name="Chin S.H."/>
            <person name="Dew I."/>
            <person name="Evans C.A."/>
            <person name="Ferriera S."/>
            <person name="Flanigan M."/>
            <person name="Fosler C."/>
            <person name="Glodek A."/>
            <person name="Gu Z."/>
            <person name="Holt R.A."/>
            <person name="Jennings D."/>
            <person name="Kraft C.L."/>
            <person name="Lu F."/>
            <person name="Nguyen T."/>
            <person name="Nusskern D.R."/>
            <person name="Pfannkoch C.M."/>
            <person name="Sitter C."/>
            <person name="Sutton G.G."/>
            <person name="Venter J.C."/>
            <person name="Wang Z."/>
            <person name="Woodage T."/>
            <person name="Zheng X.H."/>
            <person name="Zhong F."/>
        </authorList>
    </citation>
    <scope>NUCLEOTIDE SEQUENCE [LARGE SCALE GENOMIC DNA]</scope>
    <source>
        <strain>BN</strain>
        <strain evidence="3">Sprague-Dawley</strain>
    </source>
</reference>
<evidence type="ECO:0000313" key="3">
    <source>
        <dbReference type="Proteomes" id="UP000234681"/>
    </source>
</evidence>
<feature type="compositionally biased region" description="Basic and acidic residues" evidence="1">
    <location>
        <begin position="40"/>
        <end position="52"/>
    </location>
</feature>
<gene>
    <name evidence="2" type="ORF">rCG_27461</name>
</gene>
<sequence length="52" mass="6057">MKAQCEDGTLKDYLQEIGLFWSLSAFRPKAVPQPFRPKHAQRELVSQERTHS</sequence>
<accession>A6KQP1</accession>
<feature type="region of interest" description="Disordered" evidence="1">
    <location>
        <begin position="32"/>
        <end position="52"/>
    </location>
</feature>
<organism evidence="2 3">
    <name type="scientific">Rattus norvegicus</name>
    <name type="common">Rat</name>
    <dbReference type="NCBI Taxonomy" id="10116"/>
    <lineage>
        <taxon>Eukaryota</taxon>
        <taxon>Metazoa</taxon>
        <taxon>Chordata</taxon>
        <taxon>Craniata</taxon>
        <taxon>Vertebrata</taxon>
        <taxon>Euteleostomi</taxon>
        <taxon>Mammalia</taxon>
        <taxon>Eutheria</taxon>
        <taxon>Euarchontoglires</taxon>
        <taxon>Glires</taxon>
        <taxon>Rodentia</taxon>
        <taxon>Myomorpha</taxon>
        <taxon>Muroidea</taxon>
        <taxon>Muridae</taxon>
        <taxon>Murinae</taxon>
        <taxon>Rattus</taxon>
    </lineage>
</organism>
<name>A6KQP1_RAT</name>
<protein>
    <submittedName>
        <fullName evidence="2">RCG27461</fullName>
    </submittedName>
</protein>
<evidence type="ECO:0000313" key="2">
    <source>
        <dbReference type="EMBL" id="EDL75791.1"/>
    </source>
</evidence>
<evidence type="ECO:0000256" key="1">
    <source>
        <dbReference type="SAM" id="MobiDB-lite"/>
    </source>
</evidence>
<dbReference type="Proteomes" id="UP000234681">
    <property type="component" value="Chromosome 1"/>
</dbReference>
<proteinExistence type="predicted"/>
<dbReference type="AlphaFoldDB" id="A6KQP1"/>
<dbReference type="EMBL" id="CH474090">
    <property type="protein sequence ID" value="EDL75791.1"/>
    <property type="molecule type" value="Genomic_DNA"/>
</dbReference>